<dbReference type="RefSeq" id="XP_056524658.1">
    <property type="nucleotide sequence ID" value="XM_056662545.1"/>
</dbReference>
<dbReference type="PANTHER" id="PTHR43441">
    <property type="entry name" value="RIBOSOMAL-PROTEIN-SERINE ACETYLTRANSFERASE"/>
    <property type="match status" value="1"/>
</dbReference>
<dbReference type="SUPFAM" id="SSF55729">
    <property type="entry name" value="Acyl-CoA N-acyltransferases (Nat)"/>
    <property type="match status" value="1"/>
</dbReference>
<dbReference type="GO" id="GO:0008999">
    <property type="term" value="F:protein-N-terminal-alanine acetyltransferase activity"/>
    <property type="evidence" value="ECO:0007669"/>
    <property type="project" value="TreeGrafter"/>
</dbReference>
<dbReference type="EMBL" id="JAPQKL010000002">
    <property type="protein sequence ID" value="KAJ5143014.1"/>
    <property type="molecule type" value="Genomic_DNA"/>
</dbReference>
<protein>
    <submittedName>
        <fullName evidence="3">Acyl-CoA N-acyltransferase</fullName>
    </submittedName>
</protein>
<dbReference type="GO" id="GO:1990189">
    <property type="term" value="F:protein N-terminal-serine acetyltransferase activity"/>
    <property type="evidence" value="ECO:0007669"/>
    <property type="project" value="TreeGrafter"/>
</dbReference>
<dbReference type="GeneID" id="81401715"/>
<evidence type="ECO:0000256" key="1">
    <source>
        <dbReference type="SAM" id="MobiDB-lite"/>
    </source>
</evidence>
<dbReference type="AlphaFoldDB" id="A0A9W9HAM9"/>
<organism evidence="3 4">
    <name type="scientific">Penicillium bovifimosum</name>
    <dbReference type="NCBI Taxonomy" id="126998"/>
    <lineage>
        <taxon>Eukaryota</taxon>
        <taxon>Fungi</taxon>
        <taxon>Dikarya</taxon>
        <taxon>Ascomycota</taxon>
        <taxon>Pezizomycotina</taxon>
        <taxon>Eurotiomycetes</taxon>
        <taxon>Eurotiomycetidae</taxon>
        <taxon>Eurotiales</taxon>
        <taxon>Aspergillaceae</taxon>
        <taxon>Penicillium</taxon>
    </lineage>
</organism>
<feature type="region of interest" description="Disordered" evidence="1">
    <location>
        <begin position="1"/>
        <end position="26"/>
    </location>
</feature>
<keyword evidence="4" id="KW-1185">Reference proteome</keyword>
<dbReference type="InterPro" id="IPR051908">
    <property type="entry name" value="Ribosomal_N-acetyltransferase"/>
</dbReference>
<name>A0A9W9HAM9_9EURO</name>
<evidence type="ECO:0000313" key="4">
    <source>
        <dbReference type="Proteomes" id="UP001149079"/>
    </source>
</evidence>
<reference evidence="3" key="2">
    <citation type="journal article" date="2023" name="IMA Fungus">
        <title>Comparative genomic study of the Penicillium genus elucidates a diverse pangenome and 15 lateral gene transfer events.</title>
        <authorList>
            <person name="Petersen C."/>
            <person name="Sorensen T."/>
            <person name="Nielsen M.R."/>
            <person name="Sondergaard T.E."/>
            <person name="Sorensen J.L."/>
            <person name="Fitzpatrick D.A."/>
            <person name="Frisvad J.C."/>
            <person name="Nielsen K.L."/>
        </authorList>
    </citation>
    <scope>NUCLEOTIDE SEQUENCE</scope>
    <source>
        <strain evidence="3">IBT 22155</strain>
    </source>
</reference>
<accession>A0A9W9HAM9</accession>
<evidence type="ECO:0000259" key="2">
    <source>
        <dbReference type="PROSITE" id="PS51186"/>
    </source>
</evidence>
<dbReference type="Proteomes" id="UP001149079">
    <property type="component" value="Unassembled WGS sequence"/>
</dbReference>
<sequence>MFSESQPLGEPVLAPQAQLPPANPKPLVGRTVTLEKLLPTHATDLFPLIGGLSKSAQSLWTYMSDGPYPTLAPFKTSITSKSASTDPFFFAIIDQRPDLPTTGKAIGYLSLMRMTPEHLCIEIGNVMFSPALQRTTGATEAVFLLLDYCFELGYRRVEWKCDSLNEASRNAATRLGFGPEGIHKQHMVVKGRSRDTAWFSMLWEEWEEGRKLAIVEWMGVENRGVDGKQLLGLRDVRNFIFIDKGW</sequence>
<reference evidence="3" key="1">
    <citation type="submission" date="2022-11" db="EMBL/GenBank/DDBJ databases">
        <authorList>
            <person name="Petersen C."/>
        </authorList>
    </citation>
    <scope>NUCLEOTIDE SEQUENCE</scope>
    <source>
        <strain evidence="3">IBT 22155</strain>
    </source>
</reference>
<dbReference type="PANTHER" id="PTHR43441:SF2">
    <property type="entry name" value="FAMILY ACETYLTRANSFERASE, PUTATIVE (AFU_ORTHOLOGUE AFUA_7G00850)-RELATED"/>
    <property type="match status" value="1"/>
</dbReference>
<dbReference type="PROSITE" id="PS51186">
    <property type="entry name" value="GNAT"/>
    <property type="match status" value="1"/>
</dbReference>
<dbReference type="OrthoDB" id="41238at2759"/>
<feature type="domain" description="N-acetyltransferase" evidence="2">
    <location>
        <begin position="103"/>
        <end position="195"/>
    </location>
</feature>
<comment type="caution">
    <text evidence="3">The sequence shown here is derived from an EMBL/GenBank/DDBJ whole genome shotgun (WGS) entry which is preliminary data.</text>
</comment>
<dbReference type="Gene3D" id="3.40.630.30">
    <property type="match status" value="1"/>
</dbReference>
<dbReference type="InterPro" id="IPR016181">
    <property type="entry name" value="Acyl_CoA_acyltransferase"/>
</dbReference>
<dbReference type="FunFam" id="3.40.630.30:FF:000047">
    <property type="entry name" value="Acetyltransferase, GNAT family"/>
    <property type="match status" value="1"/>
</dbReference>
<feature type="compositionally biased region" description="Low complexity" evidence="1">
    <location>
        <begin position="11"/>
        <end position="20"/>
    </location>
</feature>
<evidence type="ECO:0000313" key="3">
    <source>
        <dbReference type="EMBL" id="KAJ5143014.1"/>
    </source>
</evidence>
<proteinExistence type="predicted"/>
<dbReference type="Pfam" id="PF13302">
    <property type="entry name" value="Acetyltransf_3"/>
    <property type="match status" value="1"/>
</dbReference>
<gene>
    <name evidence="3" type="ORF">N7515_001801</name>
</gene>
<dbReference type="InterPro" id="IPR000182">
    <property type="entry name" value="GNAT_dom"/>
</dbReference>